<keyword evidence="2" id="KW-1133">Transmembrane helix</keyword>
<proteinExistence type="predicted"/>
<reference evidence="3" key="1">
    <citation type="submission" date="2018-11" db="EMBL/GenBank/DDBJ databases">
        <authorList>
            <consortium name="Pathogen Informatics"/>
        </authorList>
    </citation>
    <scope>NUCLEOTIDE SEQUENCE</scope>
</reference>
<dbReference type="EMBL" id="CAAALY010125608">
    <property type="protein sequence ID" value="VEL31716.1"/>
    <property type="molecule type" value="Genomic_DNA"/>
</dbReference>
<sequence length="353" mass="38575">MAPAQDVDRPNGDSVTSRRPGDRFRRVVVDAAAARRRLEARTARQSGRPRLRWTLRLGRGSQSTQVQLIIALALVDFATCLVVLPGDLVRTICSALVDCSWSSTSPSPSPSPLALTSASASPFVVTGWRHVLSDLLNDARTFVFACEGSILAAIAVDRFFAVVTARPSRRLLADRQPDVETMTEATVDARLQRLCSRSPSDRQRRRRRCSQLAGRLARLLGGPVSEVSRCRIIAAVVLLPSCGVLGLETTVFLLHSSVDLATSCRLGEQLRHSVNQAYLICSLFSLLVISTLYTCIFFTVRRQDLRKQNWARESRLGLGVAGCAVSHAACPDQQLVTTTTNTSKTDHDVPTIP</sequence>
<keyword evidence="4" id="KW-1185">Reference proteome</keyword>
<evidence type="ECO:0000313" key="3">
    <source>
        <dbReference type="EMBL" id="VEL31716.1"/>
    </source>
</evidence>
<comment type="caution">
    <text evidence="3">The sequence shown here is derived from an EMBL/GenBank/DDBJ whole genome shotgun (WGS) entry which is preliminary data.</text>
</comment>
<evidence type="ECO:0000313" key="4">
    <source>
        <dbReference type="Proteomes" id="UP000784294"/>
    </source>
</evidence>
<organism evidence="3 4">
    <name type="scientific">Protopolystoma xenopodis</name>
    <dbReference type="NCBI Taxonomy" id="117903"/>
    <lineage>
        <taxon>Eukaryota</taxon>
        <taxon>Metazoa</taxon>
        <taxon>Spiralia</taxon>
        <taxon>Lophotrochozoa</taxon>
        <taxon>Platyhelminthes</taxon>
        <taxon>Monogenea</taxon>
        <taxon>Polyopisthocotylea</taxon>
        <taxon>Polystomatidea</taxon>
        <taxon>Polystomatidae</taxon>
        <taxon>Protopolystoma</taxon>
    </lineage>
</organism>
<gene>
    <name evidence="3" type="ORF">PXEA_LOCUS25156</name>
</gene>
<keyword evidence="2" id="KW-0472">Membrane</keyword>
<name>A0A3S5BNC7_9PLAT</name>
<feature type="non-terminal residue" evidence="3">
    <location>
        <position position="353"/>
    </location>
</feature>
<dbReference type="Proteomes" id="UP000784294">
    <property type="component" value="Unassembled WGS sequence"/>
</dbReference>
<keyword evidence="2" id="KW-0812">Transmembrane</keyword>
<dbReference type="AlphaFoldDB" id="A0A3S5BNC7"/>
<feature type="transmembrane region" description="Helical" evidence="2">
    <location>
        <begin position="232"/>
        <end position="257"/>
    </location>
</feature>
<dbReference type="OrthoDB" id="6276049at2759"/>
<accession>A0A3S5BNC7</accession>
<protein>
    <recommendedName>
        <fullName evidence="5">G-protein coupled receptors family 1 profile domain-containing protein</fullName>
    </recommendedName>
</protein>
<feature type="region of interest" description="Disordered" evidence="1">
    <location>
        <begin position="1"/>
        <end position="20"/>
    </location>
</feature>
<dbReference type="Gene3D" id="1.20.1070.10">
    <property type="entry name" value="Rhodopsin 7-helix transmembrane proteins"/>
    <property type="match status" value="1"/>
</dbReference>
<feature type="compositionally biased region" description="Basic and acidic residues" evidence="1">
    <location>
        <begin position="1"/>
        <end position="11"/>
    </location>
</feature>
<evidence type="ECO:0000256" key="1">
    <source>
        <dbReference type="SAM" id="MobiDB-lite"/>
    </source>
</evidence>
<evidence type="ECO:0008006" key="5">
    <source>
        <dbReference type="Google" id="ProtNLM"/>
    </source>
</evidence>
<feature type="transmembrane region" description="Helical" evidence="2">
    <location>
        <begin position="277"/>
        <end position="300"/>
    </location>
</feature>
<evidence type="ECO:0000256" key="2">
    <source>
        <dbReference type="SAM" id="Phobius"/>
    </source>
</evidence>